<evidence type="ECO:0000313" key="9">
    <source>
        <dbReference type="Proteomes" id="UP000070107"/>
    </source>
</evidence>
<dbReference type="GO" id="GO:0005886">
    <property type="term" value="C:plasma membrane"/>
    <property type="evidence" value="ECO:0007669"/>
    <property type="project" value="TreeGrafter"/>
</dbReference>
<evidence type="ECO:0000259" key="7">
    <source>
        <dbReference type="Pfam" id="PF25967"/>
    </source>
</evidence>
<dbReference type="PANTHER" id="PTHR30158">
    <property type="entry name" value="ACRA/E-RELATED COMPONENT OF DRUG EFFLUX TRANSPORTER"/>
    <property type="match status" value="1"/>
</dbReference>
<dbReference type="GO" id="GO:0046677">
    <property type="term" value="P:response to antibiotic"/>
    <property type="evidence" value="ECO:0007669"/>
    <property type="project" value="TreeGrafter"/>
</dbReference>
<gene>
    <name evidence="8" type="ORF">ATN84_02890</name>
</gene>
<evidence type="ECO:0000313" key="8">
    <source>
        <dbReference type="EMBL" id="KXF78739.1"/>
    </source>
</evidence>
<dbReference type="InterPro" id="IPR006143">
    <property type="entry name" value="RND_pump_MFP"/>
</dbReference>
<sequence>MFLFSRISGKRAWLTMNLRNFPLAGLAASIGFVILAVGSAAAQAPGGQMPPPQVTALEIKPHEVGLTYDYAARVSAFREVQVRARVGGILLRRNFTEGAEVKAGDLLFEIDPAPYEAELARANAQLAQAEAQYRQSIRDAERAEQLVQQKVQSAATRDNALATRDLNAAAVAAAKAQVRTAELNLGYTSVTAPISGITSREQVPEGSLIGTDASSSLLTSITQLDPVYINFSFTDSEAAEIRRLLDAQKAKGEDPNKLKVRITFGDGQVYDHEGVIDFTSSSLDAETGTLGARAVVDNPDRRLIPGQFVRATIVGVTIDNAIVVPEAALMQGPKGQFVYVIDADGNAQVRPLTVSREVDGGWLVASGLNAGDRIVTEGVIKVRPGSPVNAGTAAAAADKVSNQASVTQ</sequence>
<evidence type="ECO:0000256" key="3">
    <source>
        <dbReference type="SAM" id="Coils"/>
    </source>
</evidence>
<dbReference type="InterPro" id="IPR058625">
    <property type="entry name" value="MdtA-like_BSH"/>
</dbReference>
<dbReference type="AlphaFoldDB" id="A0A135HZX6"/>
<evidence type="ECO:0000256" key="1">
    <source>
        <dbReference type="ARBA" id="ARBA00004196"/>
    </source>
</evidence>
<protein>
    <submittedName>
        <fullName evidence="8">Hemolysin D</fullName>
    </submittedName>
</protein>
<evidence type="ECO:0000256" key="2">
    <source>
        <dbReference type="ARBA" id="ARBA00009477"/>
    </source>
</evidence>
<name>A0A135HZX6_9HYPH</name>
<dbReference type="EMBL" id="LNTU01000001">
    <property type="protein sequence ID" value="KXF78739.1"/>
    <property type="molecule type" value="Genomic_DNA"/>
</dbReference>
<dbReference type="GO" id="GO:0030313">
    <property type="term" value="C:cell envelope"/>
    <property type="evidence" value="ECO:0007669"/>
    <property type="project" value="UniProtKB-SubCell"/>
</dbReference>
<organism evidence="8 9">
    <name type="scientific">Paramesorhizobium deserti</name>
    <dbReference type="NCBI Taxonomy" id="1494590"/>
    <lineage>
        <taxon>Bacteria</taxon>
        <taxon>Pseudomonadati</taxon>
        <taxon>Pseudomonadota</taxon>
        <taxon>Alphaproteobacteria</taxon>
        <taxon>Hyphomicrobiales</taxon>
        <taxon>Phyllobacteriaceae</taxon>
        <taxon>Paramesorhizobium</taxon>
    </lineage>
</organism>
<dbReference type="Gene3D" id="2.40.50.100">
    <property type="match status" value="1"/>
</dbReference>
<accession>A0A135HZX6</accession>
<comment type="subcellular location">
    <subcellularLocation>
        <location evidence="1">Cell envelope</location>
    </subcellularLocation>
</comment>
<dbReference type="NCBIfam" id="TIGR01730">
    <property type="entry name" value="RND_mfp"/>
    <property type="match status" value="1"/>
</dbReference>
<feature type="domain" description="Multidrug resistance protein MdtA-like beta-barrel" evidence="6">
    <location>
        <begin position="227"/>
        <end position="313"/>
    </location>
</feature>
<feature type="domain" description="Multidrug resistance protein MdtA-like barrel-sandwich hybrid" evidence="5">
    <location>
        <begin position="78"/>
        <end position="219"/>
    </location>
</feature>
<dbReference type="InterPro" id="IPR058624">
    <property type="entry name" value="MdtA-like_HH"/>
</dbReference>
<comment type="caution">
    <text evidence="8">The sequence shown here is derived from an EMBL/GenBank/DDBJ whole genome shotgun (WGS) entry which is preliminary data.</text>
</comment>
<dbReference type="InterPro" id="IPR058627">
    <property type="entry name" value="MdtA-like_C"/>
</dbReference>
<dbReference type="Pfam" id="PF25944">
    <property type="entry name" value="Beta-barrel_RND"/>
    <property type="match status" value="1"/>
</dbReference>
<comment type="similarity">
    <text evidence="2">Belongs to the membrane fusion protein (MFP) (TC 8.A.1) family.</text>
</comment>
<dbReference type="Gene3D" id="1.10.287.470">
    <property type="entry name" value="Helix hairpin bin"/>
    <property type="match status" value="1"/>
</dbReference>
<evidence type="ECO:0000259" key="5">
    <source>
        <dbReference type="Pfam" id="PF25917"/>
    </source>
</evidence>
<reference evidence="8 9" key="1">
    <citation type="submission" date="2015-11" db="EMBL/GenBank/DDBJ databases">
        <title>Draft genome sequence of Paramesorhizobium deserti A-3-E, a strain highly resistant to diverse beta-lactam antibiotics.</title>
        <authorList>
            <person name="Lv R."/>
            <person name="Yang X."/>
            <person name="Fang N."/>
            <person name="Guo J."/>
            <person name="Luo X."/>
            <person name="Peng F."/>
            <person name="Yang R."/>
            <person name="Cui Y."/>
            <person name="Fang C."/>
            <person name="Song Y."/>
        </authorList>
    </citation>
    <scope>NUCLEOTIDE SEQUENCE [LARGE SCALE GENOMIC DNA]</scope>
    <source>
        <strain evidence="8 9">A-3-E</strain>
    </source>
</reference>
<dbReference type="GO" id="GO:0022857">
    <property type="term" value="F:transmembrane transporter activity"/>
    <property type="evidence" value="ECO:0007669"/>
    <property type="project" value="InterPro"/>
</dbReference>
<dbReference type="STRING" id="1494590.ATN84_02890"/>
<dbReference type="Proteomes" id="UP000070107">
    <property type="component" value="Unassembled WGS sequence"/>
</dbReference>
<feature type="domain" description="Multidrug resistance protein MdtA-like C-terminal permuted SH3" evidence="7">
    <location>
        <begin position="320"/>
        <end position="379"/>
    </location>
</feature>
<dbReference type="SUPFAM" id="SSF111369">
    <property type="entry name" value="HlyD-like secretion proteins"/>
    <property type="match status" value="1"/>
</dbReference>
<dbReference type="FunFam" id="2.40.420.20:FF:000001">
    <property type="entry name" value="Efflux RND transporter periplasmic adaptor subunit"/>
    <property type="match status" value="1"/>
</dbReference>
<dbReference type="Gene3D" id="2.40.30.170">
    <property type="match status" value="1"/>
</dbReference>
<feature type="domain" description="Multidrug resistance protein MdtA-like alpha-helical hairpin" evidence="4">
    <location>
        <begin position="119"/>
        <end position="188"/>
    </location>
</feature>
<feature type="coiled-coil region" evidence="3">
    <location>
        <begin position="119"/>
        <end position="146"/>
    </location>
</feature>
<dbReference type="Gene3D" id="2.40.420.20">
    <property type="match status" value="1"/>
</dbReference>
<dbReference type="InterPro" id="IPR058626">
    <property type="entry name" value="MdtA-like_b-barrel"/>
</dbReference>
<proteinExistence type="inferred from homology"/>
<dbReference type="Pfam" id="PF25917">
    <property type="entry name" value="BSH_RND"/>
    <property type="match status" value="1"/>
</dbReference>
<evidence type="ECO:0000259" key="4">
    <source>
        <dbReference type="Pfam" id="PF25876"/>
    </source>
</evidence>
<evidence type="ECO:0000259" key="6">
    <source>
        <dbReference type="Pfam" id="PF25944"/>
    </source>
</evidence>
<keyword evidence="9" id="KW-1185">Reference proteome</keyword>
<dbReference type="Pfam" id="PF25876">
    <property type="entry name" value="HH_MFP_RND"/>
    <property type="match status" value="1"/>
</dbReference>
<dbReference type="Pfam" id="PF25967">
    <property type="entry name" value="RND-MFP_C"/>
    <property type="match status" value="1"/>
</dbReference>
<keyword evidence="3" id="KW-0175">Coiled coil</keyword>